<evidence type="ECO:0000256" key="1">
    <source>
        <dbReference type="SAM" id="MobiDB-lite"/>
    </source>
</evidence>
<reference evidence="2" key="1">
    <citation type="journal article" date="2019" name="Science">
        <title>Mutation of a bHLH transcription factor allowed almond domestication.</title>
        <authorList>
            <person name="Sanchez-Perez R."/>
            <person name="Pavan S."/>
            <person name="Mazzeo R."/>
            <person name="Moldovan C."/>
            <person name="Aiese Cigliano R."/>
            <person name="Del Cueto J."/>
            <person name="Ricciardi F."/>
            <person name="Lotti C."/>
            <person name="Ricciardi L."/>
            <person name="Dicenta F."/>
            <person name="Lopez-Marques R.L."/>
            <person name="Lindberg Moller B."/>
        </authorList>
    </citation>
    <scope>NUCLEOTIDE SEQUENCE</scope>
</reference>
<proteinExistence type="predicted"/>
<accession>A0A4Y1QW36</accession>
<sequence>FINPAFLLSCDHLDQPTSDIDFSQLRPPFQAIPVQTNHLTSLYQPCPSQPPSATAVARNCHETGRFQPGPIDPQEGPSKGPASSDQLW</sequence>
<name>A0A4Y1QW36_PRUDU</name>
<evidence type="ECO:0000313" key="2">
    <source>
        <dbReference type="EMBL" id="BBG96075.1"/>
    </source>
</evidence>
<gene>
    <name evidence="2" type="ORF">Prudu_004778</name>
</gene>
<protein>
    <submittedName>
        <fullName evidence="2">Uncharacterized protein</fullName>
    </submittedName>
</protein>
<dbReference type="AlphaFoldDB" id="A0A4Y1QW36"/>
<organism evidence="2">
    <name type="scientific">Prunus dulcis</name>
    <name type="common">Almond</name>
    <name type="synonym">Amygdalus dulcis</name>
    <dbReference type="NCBI Taxonomy" id="3755"/>
    <lineage>
        <taxon>Eukaryota</taxon>
        <taxon>Viridiplantae</taxon>
        <taxon>Streptophyta</taxon>
        <taxon>Embryophyta</taxon>
        <taxon>Tracheophyta</taxon>
        <taxon>Spermatophyta</taxon>
        <taxon>Magnoliopsida</taxon>
        <taxon>eudicotyledons</taxon>
        <taxon>Gunneridae</taxon>
        <taxon>Pentapetalae</taxon>
        <taxon>rosids</taxon>
        <taxon>fabids</taxon>
        <taxon>Rosales</taxon>
        <taxon>Rosaceae</taxon>
        <taxon>Amygdaloideae</taxon>
        <taxon>Amygdaleae</taxon>
        <taxon>Prunus</taxon>
    </lineage>
</organism>
<feature type="region of interest" description="Disordered" evidence="1">
    <location>
        <begin position="61"/>
        <end position="88"/>
    </location>
</feature>
<dbReference type="EMBL" id="AP019297">
    <property type="protein sequence ID" value="BBG96075.1"/>
    <property type="molecule type" value="Genomic_DNA"/>
</dbReference>
<feature type="non-terminal residue" evidence="2">
    <location>
        <position position="1"/>
    </location>
</feature>